<sequence length="78" mass="8463">MALVVEAFVDLKFPTIWVLLNGRKGESYVSCYLGSTTVNCESLCCSMKGNICRACADPEVVVLTAVLNHPSLIVEKVI</sequence>
<accession>A0A8X6LSV4</accession>
<reference evidence="1" key="1">
    <citation type="submission" date="2020-07" db="EMBL/GenBank/DDBJ databases">
        <title>Multicomponent nature underlies the extraordinary mechanical properties of spider dragline silk.</title>
        <authorList>
            <person name="Kono N."/>
            <person name="Nakamura H."/>
            <person name="Mori M."/>
            <person name="Yoshida Y."/>
            <person name="Ohtoshi R."/>
            <person name="Malay A.D."/>
            <person name="Moran D.A.P."/>
            <person name="Tomita M."/>
            <person name="Numata K."/>
            <person name="Arakawa K."/>
        </authorList>
    </citation>
    <scope>NUCLEOTIDE SEQUENCE</scope>
</reference>
<evidence type="ECO:0000313" key="1">
    <source>
        <dbReference type="EMBL" id="GFR19432.1"/>
    </source>
</evidence>
<dbReference type="EMBL" id="BMAO01017936">
    <property type="protein sequence ID" value="GFR19432.1"/>
    <property type="molecule type" value="Genomic_DNA"/>
</dbReference>
<organism evidence="1 2">
    <name type="scientific">Trichonephila clavata</name>
    <name type="common">Joro spider</name>
    <name type="synonym">Nephila clavata</name>
    <dbReference type="NCBI Taxonomy" id="2740835"/>
    <lineage>
        <taxon>Eukaryota</taxon>
        <taxon>Metazoa</taxon>
        <taxon>Ecdysozoa</taxon>
        <taxon>Arthropoda</taxon>
        <taxon>Chelicerata</taxon>
        <taxon>Arachnida</taxon>
        <taxon>Araneae</taxon>
        <taxon>Araneomorphae</taxon>
        <taxon>Entelegynae</taxon>
        <taxon>Araneoidea</taxon>
        <taxon>Nephilidae</taxon>
        <taxon>Trichonephila</taxon>
    </lineage>
</organism>
<keyword evidence="2" id="KW-1185">Reference proteome</keyword>
<dbReference type="AlphaFoldDB" id="A0A8X6LSV4"/>
<protein>
    <submittedName>
        <fullName evidence="1">Uncharacterized protein</fullName>
    </submittedName>
</protein>
<name>A0A8X6LSV4_TRICU</name>
<proteinExistence type="predicted"/>
<dbReference type="Proteomes" id="UP000887116">
    <property type="component" value="Unassembled WGS sequence"/>
</dbReference>
<evidence type="ECO:0000313" key="2">
    <source>
        <dbReference type="Proteomes" id="UP000887116"/>
    </source>
</evidence>
<comment type="caution">
    <text evidence="1">The sequence shown here is derived from an EMBL/GenBank/DDBJ whole genome shotgun (WGS) entry which is preliminary data.</text>
</comment>
<gene>
    <name evidence="1" type="ORF">TNCT_529881</name>
</gene>